<dbReference type="OrthoDB" id="157301at2759"/>
<proteinExistence type="predicted"/>
<keyword evidence="3" id="KW-1185">Reference proteome</keyword>
<name>A0A8T1WXY7_9STRA</name>
<comment type="caution">
    <text evidence="2">The sequence shown here is derived from an EMBL/GenBank/DDBJ whole genome shotgun (WGS) entry which is preliminary data.</text>
</comment>
<evidence type="ECO:0000313" key="3">
    <source>
        <dbReference type="Proteomes" id="UP000693981"/>
    </source>
</evidence>
<dbReference type="EMBL" id="JAGDFL010000127">
    <property type="protein sequence ID" value="KAG7397088.1"/>
    <property type="molecule type" value="Genomic_DNA"/>
</dbReference>
<accession>A0A8T1WXY7</accession>
<gene>
    <name evidence="2" type="ORF">PHYBOEH_001302</name>
</gene>
<dbReference type="Proteomes" id="UP000693981">
    <property type="component" value="Unassembled WGS sequence"/>
</dbReference>
<reference evidence="2" key="1">
    <citation type="submission" date="2021-02" db="EMBL/GenBank/DDBJ databases">
        <authorList>
            <person name="Palmer J.M."/>
        </authorList>
    </citation>
    <scope>NUCLEOTIDE SEQUENCE</scope>
    <source>
        <strain evidence="2">SCRP23</strain>
    </source>
</reference>
<protein>
    <submittedName>
        <fullName evidence="2">Uncharacterized protein</fullName>
    </submittedName>
</protein>
<sequence length="395" mass="45646">MIVATKSSKANGSRRQWTLADDKSPPVEDKKQRKLRLHRQEMVQYRQRKKLRETSLRSQHQQLERQLQKQVADWRFQCSQIPKVAVQDTQVQKLQSKVRELVLSGEMLRVENERLEKVVSERMKTQKMVFAEGDRLVVDGVNTVLNGDGWRVRFDNGAPSFHFHPFSESECTAIVEKYDGILQESMSFEDIGYLLGWRVERVPLKPHDKGKWMITRVRFSKRVHCAAGTSSATMDQLDQTSWPVLTTPEFCQRVHRANVTSQKLQEFGGDTVVTVSNIPQNSGLGLHLRYLNVLHRRRMIHDNGRRTISYAIVIPDSVANKRSREAELSRREVHWVCEGGAFITLTQLDHSTLEVIYDSTSGCRNELHAQQLLIEWGHEAVRWEELVTPARLLAM</sequence>
<feature type="region of interest" description="Disordered" evidence="1">
    <location>
        <begin position="1"/>
        <end position="33"/>
    </location>
</feature>
<feature type="compositionally biased region" description="Basic and acidic residues" evidence="1">
    <location>
        <begin position="20"/>
        <end position="31"/>
    </location>
</feature>
<organism evidence="2 3">
    <name type="scientific">Phytophthora boehmeriae</name>
    <dbReference type="NCBI Taxonomy" id="109152"/>
    <lineage>
        <taxon>Eukaryota</taxon>
        <taxon>Sar</taxon>
        <taxon>Stramenopiles</taxon>
        <taxon>Oomycota</taxon>
        <taxon>Peronosporomycetes</taxon>
        <taxon>Peronosporales</taxon>
        <taxon>Peronosporaceae</taxon>
        <taxon>Phytophthora</taxon>
    </lineage>
</organism>
<evidence type="ECO:0000256" key="1">
    <source>
        <dbReference type="SAM" id="MobiDB-lite"/>
    </source>
</evidence>
<feature type="compositionally biased region" description="Polar residues" evidence="1">
    <location>
        <begin position="1"/>
        <end position="16"/>
    </location>
</feature>
<evidence type="ECO:0000313" key="2">
    <source>
        <dbReference type="EMBL" id="KAG7397088.1"/>
    </source>
</evidence>
<dbReference type="AlphaFoldDB" id="A0A8T1WXY7"/>